<feature type="region of interest" description="Disordered" evidence="1">
    <location>
        <begin position="72"/>
        <end position="144"/>
    </location>
</feature>
<dbReference type="SUPFAM" id="SSF50494">
    <property type="entry name" value="Trypsin-like serine proteases"/>
    <property type="match status" value="1"/>
</dbReference>
<reference evidence="3 4" key="1">
    <citation type="journal article" date="2020" name="Microorganisms">
        <title>Osmotic Adaptation and Compatible Solute Biosynthesis of Phototrophic Bacteria as Revealed from Genome Analyses.</title>
        <authorList>
            <person name="Imhoff J.F."/>
            <person name="Rahn T."/>
            <person name="Kunzel S."/>
            <person name="Keller A."/>
            <person name="Neulinger S.C."/>
        </authorList>
    </citation>
    <scope>NUCLEOTIDE SEQUENCE [LARGE SCALE GENOMIC DNA]</scope>
    <source>
        <strain evidence="3 4">DSM 6210</strain>
    </source>
</reference>
<dbReference type="InterPro" id="IPR043504">
    <property type="entry name" value="Peptidase_S1_PA_chymotrypsin"/>
</dbReference>
<dbReference type="EMBL" id="NRRV01000026">
    <property type="protein sequence ID" value="MBK1631485.1"/>
    <property type="molecule type" value="Genomic_DNA"/>
</dbReference>
<feature type="region of interest" description="Disordered" evidence="1">
    <location>
        <begin position="178"/>
        <end position="238"/>
    </location>
</feature>
<evidence type="ECO:0000313" key="4">
    <source>
        <dbReference type="Proteomes" id="UP000748752"/>
    </source>
</evidence>
<organism evidence="3 4">
    <name type="scientific">Thiohalocapsa halophila</name>
    <dbReference type="NCBI Taxonomy" id="69359"/>
    <lineage>
        <taxon>Bacteria</taxon>
        <taxon>Pseudomonadati</taxon>
        <taxon>Pseudomonadota</taxon>
        <taxon>Gammaproteobacteria</taxon>
        <taxon>Chromatiales</taxon>
        <taxon>Chromatiaceae</taxon>
        <taxon>Thiohalocapsa</taxon>
    </lineage>
</organism>
<protein>
    <recommendedName>
        <fullName evidence="2">DUF4124 domain-containing protein</fullName>
    </recommendedName>
</protein>
<keyword evidence="4" id="KW-1185">Reference proteome</keyword>
<evidence type="ECO:0000259" key="2">
    <source>
        <dbReference type="Pfam" id="PF13511"/>
    </source>
</evidence>
<dbReference type="Gene3D" id="2.40.10.10">
    <property type="entry name" value="Trypsin-like serine proteases"/>
    <property type="match status" value="1"/>
</dbReference>
<dbReference type="Pfam" id="PF13365">
    <property type="entry name" value="Trypsin_2"/>
    <property type="match status" value="1"/>
</dbReference>
<dbReference type="Proteomes" id="UP000748752">
    <property type="component" value="Unassembled WGS sequence"/>
</dbReference>
<feature type="domain" description="DUF4124" evidence="2">
    <location>
        <begin position="155"/>
        <end position="219"/>
    </location>
</feature>
<accession>A0ABS1CHT7</accession>
<sequence length="518" mass="56596">MRSTLASELQPGSARGVDAKARRCRMRPRRCVQRGLRLSLAKRCTEPVRQAPLYLSKPPILASGYARSVPERVGKLAGTPTGNRNGATSGARPQRSPSRAPGLEKEQLIIQEVKASLGETQTAVPKTPTHDGGGMTPRRRPTPPLARAAGLATVLALLAASAAAEIYRYRDANGSWVFSDRPPPQEQLRTHSGQSTAPGEPRVRVQPLPETRQSTPPPQPSQPSQGRPPAGAEVALPAKPADPRRLDARLARHFEPVTPVERSSLAVVTVHSQIGTGSGFFVTDDGLLLTNRHVVRPPPDWAAEERAALAALKEQLDAMEQRLSLPRDRFSDPGDYDRGKRIFRERSRDYRQAKRKLEMQRNAALIQQAFEIQLKDGERMSADLVDVSEQHDLALLRVSGYTTPFIRPTPSTRLHQTQRVYAIGSPLGIKDTVTAGIYTGRREDMLVTDARILPGSSGGPLVTEEGSAIGINTWKATAEADIKARGFGLAIPIEAAFAEFPDLRAWREVQHERMSAPP</sequence>
<feature type="region of interest" description="Disordered" evidence="1">
    <location>
        <begin position="1"/>
        <end position="21"/>
    </location>
</feature>
<dbReference type="PANTHER" id="PTHR22939">
    <property type="entry name" value="SERINE PROTEASE FAMILY S1C HTRA-RELATED"/>
    <property type="match status" value="1"/>
</dbReference>
<dbReference type="InterPro" id="IPR009003">
    <property type="entry name" value="Peptidase_S1_PA"/>
</dbReference>
<dbReference type="InterPro" id="IPR025392">
    <property type="entry name" value="DUF4124"/>
</dbReference>
<dbReference type="Gene3D" id="2.40.10.120">
    <property type="match status" value="1"/>
</dbReference>
<name>A0ABS1CHT7_9GAMM</name>
<proteinExistence type="predicted"/>
<evidence type="ECO:0000313" key="3">
    <source>
        <dbReference type="EMBL" id="MBK1631485.1"/>
    </source>
</evidence>
<comment type="caution">
    <text evidence="3">The sequence shown here is derived from an EMBL/GenBank/DDBJ whole genome shotgun (WGS) entry which is preliminary data.</text>
</comment>
<dbReference type="Pfam" id="PF13511">
    <property type="entry name" value="DUF4124"/>
    <property type="match status" value="1"/>
</dbReference>
<dbReference type="InterPro" id="IPR001940">
    <property type="entry name" value="Peptidase_S1C"/>
</dbReference>
<evidence type="ECO:0000256" key="1">
    <source>
        <dbReference type="SAM" id="MobiDB-lite"/>
    </source>
</evidence>
<dbReference type="PANTHER" id="PTHR22939:SF129">
    <property type="entry name" value="SERINE PROTEASE HTRA2, MITOCHONDRIAL"/>
    <property type="match status" value="1"/>
</dbReference>
<dbReference type="PRINTS" id="PR00834">
    <property type="entry name" value="PROTEASES2C"/>
</dbReference>
<gene>
    <name evidence="3" type="ORF">CKO31_12175</name>
</gene>